<dbReference type="Proteomes" id="UP000518206">
    <property type="component" value="Unassembled WGS sequence"/>
</dbReference>
<reference evidence="2 3" key="2">
    <citation type="submission" date="2020-08" db="EMBL/GenBank/DDBJ databases">
        <authorList>
            <person name="Partida-Martinez L."/>
            <person name="Huntemann M."/>
            <person name="Clum A."/>
            <person name="Wang J."/>
            <person name="Palaniappan K."/>
            <person name="Ritter S."/>
            <person name="Chen I.-M."/>
            <person name="Stamatis D."/>
            <person name="Reddy T."/>
            <person name="O'Malley R."/>
            <person name="Daum C."/>
            <person name="Shapiro N."/>
            <person name="Ivanova N."/>
            <person name="Kyrpides N."/>
            <person name="Woyke T."/>
        </authorList>
    </citation>
    <scope>NUCLEOTIDE SEQUENCE [LARGE SCALE GENOMIC DNA]</scope>
    <source>
        <strain evidence="2 3">RAS26</strain>
    </source>
</reference>
<accession>A0A7W4YD69</accession>
<comment type="caution">
    <text evidence="2">The sequence shown here is derived from an EMBL/GenBank/DDBJ whole genome shotgun (WGS) entry which is preliminary data.</text>
</comment>
<sequence length="148" mass="15580">MSTDFRARLELATRDAPHEPALAALGTALVTTGHTALGWVELHLTLTADDLGTAATDAVARATAATGLPVLAVEVLPRAEADARAGIIPSPTTIGVPETAVLLGITEQAVRHKLRTGRLAGRREGRDWRIQRAEVDRVRAARDAPAEG</sequence>
<gene>
    <name evidence="2" type="ORF">FHR80_004440</name>
</gene>
<organism evidence="2 3">
    <name type="scientific">Cellulomonas cellasea</name>
    <dbReference type="NCBI Taxonomy" id="43670"/>
    <lineage>
        <taxon>Bacteria</taxon>
        <taxon>Bacillati</taxon>
        <taxon>Actinomycetota</taxon>
        <taxon>Actinomycetes</taxon>
        <taxon>Micrococcales</taxon>
        <taxon>Cellulomonadaceae</taxon>
        <taxon>Cellulomonas</taxon>
    </lineage>
</organism>
<evidence type="ECO:0000313" key="3">
    <source>
        <dbReference type="Proteomes" id="UP000518206"/>
    </source>
</evidence>
<evidence type="ECO:0000313" key="2">
    <source>
        <dbReference type="EMBL" id="MBB2925493.1"/>
    </source>
</evidence>
<feature type="domain" description="Helix-turn-helix" evidence="1">
    <location>
        <begin position="96"/>
        <end position="140"/>
    </location>
</feature>
<proteinExistence type="predicted"/>
<dbReference type="RefSeq" id="WP_183298208.1">
    <property type="nucleotide sequence ID" value="NZ_JACHVX010000011.1"/>
</dbReference>
<dbReference type="EMBL" id="JACHVX010000011">
    <property type="protein sequence ID" value="MBB2925493.1"/>
    <property type="molecule type" value="Genomic_DNA"/>
</dbReference>
<evidence type="ECO:0000259" key="1">
    <source>
        <dbReference type="Pfam" id="PF12728"/>
    </source>
</evidence>
<dbReference type="Pfam" id="PF12728">
    <property type="entry name" value="HTH_17"/>
    <property type="match status" value="1"/>
</dbReference>
<name>A0A7W4YD69_9CELL</name>
<protein>
    <submittedName>
        <fullName evidence="2">Excisionase family DNA binding protein</fullName>
    </submittedName>
</protein>
<dbReference type="InterPro" id="IPR041657">
    <property type="entry name" value="HTH_17"/>
</dbReference>
<reference evidence="2 3" key="1">
    <citation type="submission" date="2020-08" db="EMBL/GenBank/DDBJ databases">
        <title>The Agave Microbiome: Exploring the role of microbial communities in plant adaptations to desert environments.</title>
        <authorList>
            <person name="Partida-Martinez L.P."/>
        </authorList>
    </citation>
    <scope>NUCLEOTIDE SEQUENCE [LARGE SCALE GENOMIC DNA]</scope>
    <source>
        <strain evidence="2 3">RAS26</strain>
    </source>
</reference>
<dbReference type="AlphaFoldDB" id="A0A7W4YD69"/>